<evidence type="ECO:0000259" key="3">
    <source>
        <dbReference type="Pfam" id="PF23536"/>
    </source>
</evidence>
<sequence length="269" mass="29224">MKRRHVILLLTLACHGACAHAGQPRDVRDGEIMEAAISTDAPTRVRLEGQRIVNVVGNIHSSSNCEGAPANGAVPQTAAQLATPTVNPRGDVILNCDLDKGEIYVRPVSASLAKPINLFVSSPRATYTLLLRPARMAADTLILRDRHIDSTQTASTNNRPAAAHHVRALKTLLVSMATGRDADGAQAEHMEVRKALWQEAEYTQLHRVEARALVGETYRLRNIGNTVMVLAEQEFDREGVLAVAIERHNLRPGEATLVHVIAGQEEGAR</sequence>
<name>A0A4P6L4N3_9BURK</name>
<proteinExistence type="predicted"/>
<dbReference type="KEGG" id="plue:EWM63_27635"/>
<dbReference type="OrthoDB" id="8700053at2"/>
<reference evidence="4 5" key="1">
    <citation type="submission" date="2019-02" db="EMBL/GenBank/DDBJ databases">
        <title>Draft Genome Sequences of Six Type Strains of the Genus Massilia.</title>
        <authorList>
            <person name="Miess H."/>
            <person name="Frediansyhah A."/>
            <person name="Gross H."/>
        </authorList>
    </citation>
    <scope>NUCLEOTIDE SEQUENCE [LARGE SCALE GENOMIC DNA]</scope>
    <source>
        <strain evidence="4 5">DSM 17473</strain>
    </source>
</reference>
<dbReference type="InterPro" id="IPR010563">
    <property type="entry name" value="TraK_N"/>
</dbReference>
<feature type="domain" description="TraK C-terminal" evidence="3">
    <location>
        <begin position="159"/>
        <end position="261"/>
    </location>
</feature>
<feature type="chain" id="PRO_5020821822" evidence="1">
    <location>
        <begin position="22"/>
        <end position="269"/>
    </location>
</feature>
<dbReference type="Pfam" id="PF23536">
    <property type="entry name" value="TraK_C"/>
    <property type="match status" value="1"/>
</dbReference>
<feature type="domain" description="TraK N-terminal" evidence="2">
    <location>
        <begin position="27"/>
        <end position="145"/>
    </location>
</feature>
<dbReference type="Proteomes" id="UP000290637">
    <property type="component" value="Chromosome"/>
</dbReference>
<evidence type="ECO:0000313" key="4">
    <source>
        <dbReference type="EMBL" id="QBE66285.1"/>
    </source>
</evidence>
<protein>
    <submittedName>
        <fullName evidence="4">Conjugal transfer pilus assembly protein TraK</fullName>
    </submittedName>
</protein>
<dbReference type="EMBL" id="CP035913">
    <property type="protein sequence ID" value="QBE66285.1"/>
    <property type="molecule type" value="Genomic_DNA"/>
</dbReference>
<evidence type="ECO:0000313" key="5">
    <source>
        <dbReference type="Proteomes" id="UP000290637"/>
    </source>
</evidence>
<feature type="signal peptide" evidence="1">
    <location>
        <begin position="1"/>
        <end position="21"/>
    </location>
</feature>
<dbReference type="RefSeq" id="WP_130189393.1">
    <property type="nucleotide sequence ID" value="NZ_CP035913.1"/>
</dbReference>
<dbReference type="InterPro" id="IPR055397">
    <property type="entry name" value="TraK_C"/>
</dbReference>
<organism evidence="4 5">
    <name type="scientific">Pseudoduganella lutea</name>
    <dbReference type="NCBI Taxonomy" id="321985"/>
    <lineage>
        <taxon>Bacteria</taxon>
        <taxon>Pseudomonadati</taxon>
        <taxon>Pseudomonadota</taxon>
        <taxon>Betaproteobacteria</taxon>
        <taxon>Burkholderiales</taxon>
        <taxon>Oxalobacteraceae</taxon>
        <taxon>Telluria group</taxon>
        <taxon>Pseudoduganella</taxon>
    </lineage>
</organism>
<evidence type="ECO:0000256" key="1">
    <source>
        <dbReference type="SAM" id="SignalP"/>
    </source>
</evidence>
<keyword evidence="1" id="KW-0732">Signal</keyword>
<accession>A0A4P6L4N3</accession>
<dbReference type="AlphaFoldDB" id="A0A4P6L4N3"/>
<evidence type="ECO:0000259" key="2">
    <source>
        <dbReference type="Pfam" id="PF06586"/>
    </source>
</evidence>
<gene>
    <name evidence="4" type="ORF">EWM63_27635</name>
</gene>
<keyword evidence="5" id="KW-1185">Reference proteome</keyword>
<dbReference type="Pfam" id="PF06586">
    <property type="entry name" value="TraK_N"/>
    <property type="match status" value="1"/>
</dbReference>